<keyword evidence="1" id="KW-0001">2Fe-2S</keyword>
<dbReference type="InterPro" id="IPR036010">
    <property type="entry name" value="2Fe-2S_ferredoxin-like_sf"/>
</dbReference>
<evidence type="ECO:0000256" key="4">
    <source>
        <dbReference type="ARBA" id="ARBA00023004"/>
    </source>
</evidence>
<proteinExistence type="predicted"/>
<dbReference type="InterPro" id="IPR036884">
    <property type="entry name" value="2Fe-2S-bd_dom_sf"/>
</dbReference>
<dbReference type="GO" id="GO:0046872">
    <property type="term" value="F:metal ion binding"/>
    <property type="evidence" value="ECO:0007669"/>
    <property type="project" value="UniProtKB-KW"/>
</dbReference>
<keyword evidence="2" id="KW-0479">Metal-binding</keyword>
<dbReference type="Proteomes" id="UP001164390">
    <property type="component" value="Chromosome"/>
</dbReference>
<dbReference type="PROSITE" id="PS51085">
    <property type="entry name" value="2FE2S_FER_2"/>
    <property type="match status" value="1"/>
</dbReference>
<gene>
    <name evidence="7" type="ORF">L0C25_05755</name>
</gene>
<dbReference type="AlphaFoldDB" id="A0AA46TJP6"/>
<dbReference type="GO" id="GO:0051537">
    <property type="term" value="F:2 iron, 2 sulfur cluster binding"/>
    <property type="evidence" value="ECO:0007669"/>
    <property type="project" value="UniProtKB-KW"/>
</dbReference>
<dbReference type="Pfam" id="PF00111">
    <property type="entry name" value="Fer2"/>
    <property type="match status" value="1"/>
</dbReference>
<evidence type="ECO:0000256" key="3">
    <source>
        <dbReference type="ARBA" id="ARBA00023002"/>
    </source>
</evidence>
<dbReference type="InterPro" id="IPR012675">
    <property type="entry name" value="Beta-grasp_dom_sf"/>
</dbReference>
<evidence type="ECO:0000313" key="8">
    <source>
        <dbReference type="Proteomes" id="UP001164390"/>
    </source>
</evidence>
<dbReference type="CDD" id="cd00207">
    <property type="entry name" value="fer2"/>
    <property type="match status" value="1"/>
</dbReference>
<organism evidence="7 8">
    <name type="scientific">Solicola gregarius</name>
    <dbReference type="NCBI Taxonomy" id="2908642"/>
    <lineage>
        <taxon>Bacteria</taxon>
        <taxon>Bacillati</taxon>
        <taxon>Actinomycetota</taxon>
        <taxon>Actinomycetes</taxon>
        <taxon>Propionibacteriales</taxon>
        <taxon>Nocardioidaceae</taxon>
        <taxon>Solicola</taxon>
    </lineage>
</organism>
<accession>A0AA46TJP6</accession>
<evidence type="ECO:0000256" key="1">
    <source>
        <dbReference type="ARBA" id="ARBA00022714"/>
    </source>
</evidence>
<reference evidence="7" key="1">
    <citation type="submission" date="2022-01" db="EMBL/GenBank/DDBJ databases">
        <title>Nocardioidaceae gen. sp. A5X3R13.</title>
        <authorList>
            <person name="Lopez Marin M.A."/>
            <person name="Uhlik O."/>
        </authorList>
    </citation>
    <scope>NUCLEOTIDE SEQUENCE</scope>
    <source>
        <strain evidence="7">A5X3R13</strain>
    </source>
</reference>
<dbReference type="InterPro" id="IPR001041">
    <property type="entry name" value="2Fe-2S_ferredoxin-type"/>
</dbReference>
<sequence>MASQIVNLTVNGADKEFIARPPTTLLMALREALHLTAAKRGCAQGACGSCTVLLDGEPVVSCLVPVVTVDGAAVDTLEGRASEGELNDLQQAFVDGFATQCGFCTAGMIMSAEALLARSPDPSREEVLEAISGNVCRCTGYEPIVRAILDASARGRARTEEAATATGGEI</sequence>
<dbReference type="InterPro" id="IPR002888">
    <property type="entry name" value="2Fe-2S-bd"/>
</dbReference>
<dbReference type="Pfam" id="PF01799">
    <property type="entry name" value="Fer2_2"/>
    <property type="match status" value="1"/>
</dbReference>
<dbReference type="InterPro" id="IPR051452">
    <property type="entry name" value="Diverse_Oxidoreductases"/>
</dbReference>
<protein>
    <submittedName>
        <fullName evidence="7">(2Fe-2S)-binding protein</fullName>
    </submittedName>
</protein>
<dbReference type="PANTHER" id="PTHR44379:SF8">
    <property type="entry name" value="XANTHINE DEHYDROGENASE IRON-SULFUR-BINDING SUBUNIT XDHC-RELATED"/>
    <property type="match status" value="1"/>
</dbReference>
<dbReference type="SUPFAM" id="SSF47741">
    <property type="entry name" value="CO dehydrogenase ISP C-domain like"/>
    <property type="match status" value="1"/>
</dbReference>
<dbReference type="Gene3D" id="3.10.20.30">
    <property type="match status" value="1"/>
</dbReference>
<dbReference type="EMBL" id="CP094970">
    <property type="protein sequence ID" value="UYM06577.1"/>
    <property type="molecule type" value="Genomic_DNA"/>
</dbReference>
<dbReference type="PANTHER" id="PTHR44379">
    <property type="entry name" value="OXIDOREDUCTASE WITH IRON-SULFUR SUBUNIT"/>
    <property type="match status" value="1"/>
</dbReference>
<evidence type="ECO:0000256" key="2">
    <source>
        <dbReference type="ARBA" id="ARBA00022723"/>
    </source>
</evidence>
<dbReference type="Gene3D" id="1.10.150.120">
    <property type="entry name" value="[2Fe-2S]-binding domain"/>
    <property type="match status" value="1"/>
</dbReference>
<dbReference type="InterPro" id="IPR006058">
    <property type="entry name" value="2Fe2S_fd_BS"/>
</dbReference>
<dbReference type="KEGG" id="sgrg:L0C25_05755"/>
<feature type="domain" description="2Fe-2S ferredoxin-type" evidence="6">
    <location>
        <begin position="4"/>
        <end position="80"/>
    </location>
</feature>
<keyword evidence="8" id="KW-1185">Reference proteome</keyword>
<evidence type="ECO:0000313" key="7">
    <source>
        <dbReference type="EMBL" id="UYM06577.1"/>
    </source>
</evidence>
<evidence type="ECO:0000256" key="5">
    <source>
        <dbReference type="ARBA" id="ARBA00023014"/>
    </source>
</evidence>
<dbReference type="PROSITE" id="PS00197">
    <property type="entry name" value="2FE2S_FER_1"/>
    <property type="match status" value="1"/>
</dbReference>
<evidence type="ECO:0000259" key="6">
    <source>
        <dbReference type="PROSITE" id="PS51085"/>
    </source>
</evidence>
<keyword evidence="5" id="KW-0411">Iron-sulfur</keyword>
<name>A0AA46TJP6_9ACTN</name>
<dbReference type="SUPFAM" id="SSF54292">
    <property type="entry name" value="2Fe-2S ferredoxin-like"/>
    <property type="match status" value="1"/>
</dbReference>
<keyword evidence="3" id="KW-0560">Oxidoreductase</keyword>
<keyword evidence="4" id="KW-0408">Iron</keyword>
<dbReference type="RefSeq" id="WP_271635485.1">
    <property type="nucleotide sequence ID" value="NZ_CP094970.1"/>
</dbReference>
<dbReference type="GO" id="GO:0016491">
    <property type="term" value="F:oxidoreductase activity"/>
    <property type="evidence" value="ECO:0007669"/>
    <property type="project" value="UniProtKB-KW"/>
</dbReference>